<feature type="compositionally biased region" description="Polar residues" evidence="1">
    <location>
        <begin position="287"/>
        <end position="304"/>
    </location>
</feature>
<protein>
    <submittedName>
        <fullName evidence="3">Uncharacterized protein</fullName>
    </submittedName>
</protein>
<dbReference type="RefSeq" id="WP_183683199.1">
    <property type="nucleotide sequence ID" value="NZ_JACHHH010000003.1"/>
</dbReference>
<feature type="transmembrane region" description="Helical" evidence="2">
    <location>
        <begin position="62"/>
        <end position="89"/>
    </location>
</feature>
<comment type="caution">
    <text evidence="3">The sequence shown here is derived from an EMBL/GenBank/DDBJ whole genome shotgun (WGS) entry which is preliminary data.</text>
</comment>
<feature type="transmembrane region" description="Helical" evidence="2">
    <location>
        <begin position="152"/>
        <end position="172"/>
    </location>
</feature>
<feature type="region of interest" description="Disordered" evidence="1">
    <location>
        <begin position="374"/>
        <end position="447"/>
    </location>
</feature>
<keyword evidence="2" id="KW-0812">Transmembrane</keyword>
<sequence>MKNKDMRRVARKFWRENWFTIFLSYIAGLLGFVLLTMLFSSLLNPFILFTGDFSLGELRRGIGLSLTGILFALYVFVCIFYFIVLGFSFRKMLLEMSRGEKKVNAAMIFYGFHPNSFPLLGRMLGFSILAFLFSTVISLGQEVIDYFLGEGLIYWSYYGVSFAVLIFFSLFFDMTFFTVWDGEGNSLWQNMKKSVAVMKGQKFSYFRQILYFSLVTSVAGFIAVMWSFILKSPALPIFVLFLYLSIYLLPYMGFVQALIYRKGAGDFSTISATNRDAYHRHEEPVVSEQQPSTVEAAPTEQSSIVEGASTEHSATVEGASTEHSAIVEGAYTKQPNENEGGFSVVISEDQEERNLIGALETAGEGMEAGGVEQDTAAAGTEATEVKQETAIENKPESDEENKPESDEENKPESDGESKPEADGESKQDPNHKMSFEEARRQYTDYEE</sequence>
<feature type="compositionally biased region" description="Basic and acidic residues" evidence="1">
    <location>
        <begin position="383"/>
        <end position="447"/>
    </location>
</feature>
<feature type="transmembrane region" description="Helical" evidence="2">
    <location>
        <begin position="235"/>
        <end position="260"/>
    </location>
</feature>
<organism evidence="3 4">
    <name type="scientific">Oribacterium sinus</name>
    <dbReference type="NCBI Taxonomy" id="237576"/>
    <lineage>
        <taxon>Bacteria</taxon>
        <taxon>Bacillati</taxon>
        <taxon>Bacillota</taxon>
        <taxon>Clostridia</taxon>
        <taxon>Lachnospirales</taxon>
        <taxon>Lachnospiraceae</taxon>
        <taxon>Oribacterium</taxon>
    </lineage>
</organism>
<dbReference type="Proteomes" id="UP000522163">
    <property type="component" value="Unassembled WGS sequence"/>
</dbReference>
<dbReference type="AlphaFoldDB" id="A0A7W9SG52"/>
<keyword evidence="2" id="KW-1133">Transmembrane helix</keyword>
<accession>A0A7W9SG52</accession>
<evidence type="ECO:0000313" key="4">
    <source>
        <dbReference type="Proteomes" id="UP000522163"/>
    </source>
</evidence>
<feature type="transmembrane region" description="Helical" evidence="2">
    <location>
        <begin position="21"/>
        <end position="42"/>
    </location>
</feature>
<feature type="transmembrane region" description="Helical" evidence="2">
    <location>
        <begin position="119"/>
        <end position="140"/>
    </location>
</feature>
<evidence type="ECO:0000313" key="3">
    <source>
        <dbReference type="EMBL" id="MBB6040801.1"/>
    </source>
</evidence>
<reference evidence="3 4" key="1">
    <citation type="submission" date="2020-08" db="EMBL/GenBank/DDBJ databases">
        <title>Genomic Encyclopedia of Type Strains, Phase IV (KMG-IV): sequencing the most valuable type-strain genomes for metagenomic binning, comparative biology and taxonomic classification.</title>
        <authorList>
            <person name="Goeker M."/>
        </authorList>
    </citation>
    <scope>NUCLEOTIDE SEQUENCE [LARGE SCALE GENOMIC DNA]</scope>
    <source>
        <strain evidence="3 4">DSM 17245</strain>
    </source>
</reference>
<name>A0A7W9SG52_9FIRM</name>
<keyword evidence="2" id="KW-0472">Membrane</keyword>
<feature type="region of interest" description="Disordered" evidence="1">
    <location>
        <begin position="280"/>
        <end position="320"/>
    </location>
</feature>
<proteinExistence type="predicted"/>
<feature type="transmembrane region" description="Helical" evidence="2">
    <location>
        <begin position="209"/>
        <end position="229"/>
    </location>
</feature>
<evidence type="ECO:0000256" key="1">
    <source>
        <dbReference type="SAM" id="MobiDB-lite"/>
    </source>
</evidence>
<gene>
    <name evidence="3" type="ORF">HNQ46_000764</name>
</gene>
<evidence type="ECO:0000256" key="2">
    <source>
        <dbReference type="SAM" id="Phobius"/>
    </source>
</evidence>
<dbReference type="EMBL" id="JACHHH010000003">
    <property type="protein sequence ID" value="MBB6040801.1"/>
    <property type="molecule type" value="Genomic_DNA"/>
</dbReference>
<dbReference type="GeneID" id="85014325"/>